<evidence type="ECO:0000313" key="1">
    <source>
        <dbReference type="EMBL" id="CAG8708446.1"/>
    </source>
</evidence>
<name>A0ACA9PH25_9GLOM</name>
<reference evidence="1" key="1">
    <citation type="submission" date="2021-06" db="EMBL/GenBank/DDBJ databases">
        <authorList>
            <person name="Kallberg Y."/>
            <person name="Tangrot J."/>
            <person name="Rosling A."/>
        </authorList>
    </citation>
    <scope>NUCLEOTIDE SEQUENCE</scope>
    <source>
        <strain evidence="1">CL356</strain>
    </source>
</reference>
<organism evidence="1 2">
    <name type="scientific">Acaulospora colombiana</name>
    <dbReference type="NCBI Taxonomy" id="27376"/>
    <lineage>
        <taxon>Eukaryota</taxon>
        <taxon>Fungi</taxon>
        <taxon>Fungi incertae sedis</taxon>
        <taxon>Mucoromycota</taxon>
        <taxon>Glomeromycotina</taxon>
        <taxon>Glomeromycetes</taxon>
        <taxon>Diversisporales</taxon>
        <taxon>Acaulosporaceae</taxon>
        <taxon>Acaulospora</taxon>
    </lineage>
</organism>
<feature type="non-terminal residue" evidence="1">
    <location>
        <position position="1"/>
    </location>
</feature>
<dbReference type="Proteomes" id="UP000789525">
    <property type="component" value="Unassembled WGS sequence"/>
</dbReference>
<comment type="caution">
    <text evidence="1">The sequence shown here is derived from an EMBL/GenBank/DDBJ whole genome shotgun (WGS) entry which is preliminary data.</text>
</comment>
<sequence>STSKQRNDSALSERRLKLDQSIKEILKPSKRAKKRTKQNEDDVTLREEMMIAASEDKISSREGLPAIAKLRMLDRVMDTLQKKQYTTSIMDQDLLGACKVWLEPLENKSLPALNIQKALFEHFKELVDRWTRPILKRSSSYRDKFVPTVSAEDMENIRTTVPKLSAILSQARISEQGRTRKHAVSVPERNLTTYTVAPRQSTSLLSRNPQDNTLATRRNNKELLKHLQKKTEKSGRV</sequence>
<keyword evidence="2" id="KW-1185">Reference proteome</keyword>
<proteinExistence type="predicted"/>
<evidence type="ECO:0000313" key="2">
    <source>
        <dbReference type="Proteomes" id="UP000789525"/>
    </source>
</evidence>
<gene>
    <name evidence="1" type="ORF">ACOLOM_LOCUS10550</name>
</gene>
<accession>A0ACA9PH25</accession>
<dbReference type="EMBL" id="CAJVPT010034606">
    <property type="protein sequence ID" value="CAG8708446.1"/>
    <property type="molecule type" value="Genomic_DNA"/>
</dbReference>
<protein>
    <submittedName>
        <fullName evidence="1">15121_t:CDS:1</fullName>
    </submittedName>
</protein>